<keyword evidence="2" id="KW-1185">Reference proteome</keyword>
<evidence type="ECO:0000313" key="2">
    <source>
        <dbReference type="Proteomes" id="UP000033188"/>
    </source>
</evidence>
<dbReference type="KEGG" id="bbig:BBBOND_0102920"/>
<gene>
    <name evidence="1" type="ORF">BBBOND_0102920</name>
</gene>
<dbReference type="OMA" id="SHKRTIV"/>
<dbReference type="Proteomes" id="UP000033188">
    <property type="component" value="Chromosome 1"/>
</dbReference>
<protein>
    <submittedName>
        <fullName evidence="1">Uncharacterized protein</fullName>
    </submittedName>
</protein>
<dbReference type="OrthoDB" id="10473223at2759"/>
<dbReference type="VEuPathDB" id="PiroplasmaDB:BBBOND_0102920"/>
<reference evidence="2" key="1">
    <citation type="journal article" date="2014" name="Nucleic Acids Res.">
        <title>The evolutionary dynamics of variant antigen genes in Babesia reveal a history of genomic innovation underlying host-parasite interaction.</title>
        <authorList>
            <person name="Jackson A.P."/>
            <person name="Otto T.D."/>
            <person name="Darby A."/>
            <person name="Ramaprasad A."/>
            <person name="Xia D."/>
            <person name="Echaide I.E."/>
            <person name="Farber M."/>
            <person name="Gahlot S."/>
            <person name="Gamble J."/>
            <person name="Gupta D."/>
            <person name="Gupta Y."/>
            <person name="Jackson L."/>
            <person name="Malandrin L."/>
            <person name="Malas T.B."/>
            <person name="Moussa E."/>
            <person name="Nair M."/>
            <person name="Reid A.J."/>
            <person name="Sanders M."/>
            <person name="Sharma J."/>
            <person name="Tracey A."/>
            <person name="Quail M.A."/>
            <person name="Weir W."/>
            <person name="Wastling J.M."/>
            <person name="Hall N."/>
            <person name="Willadsen P."/>
            <person name="Lingelbach K."/>
            <person name="Shiels B."/>
            <person name="Tait A."/>
            <person name="Berriman M."/>
            <person name="Allred D.R."/>
            <person name="Pain A."/>
        </authorList>
    </citation>
    <scope>NUCLEOTIDE SEQUENCE [LARGE SCALE GENOMIC DNA]</scope>
    <source>
        <strain evidence="2">Bond</strain>
    </source>
</reference>
<proteinExistence type="predicted"/>
<evidence type="ECO:0000313" key="1">
    <source>
        <dbReference type="EMBL" id="CDR93969.1"/>
    </source>
</evidence>
<organism evidence="1 2">
    <name type="scientific">Babesia bigemina</name>
    <dbReference type="NCBI Taxonomy" id="5866"/>
    <lineage>
        <taxon>Eukaryota</taxon>
        <taxon>Sar</taxon>
        <taxon>Alveolata</taxon>
        <taxon>Apicomplexa</taxon>
        <taxon>Aconoidasida</taxon>
        <taxon>Piroplasmida</taxon>
        <taxon>Babesiidae</taxon>
        <taxon>Babesia</taxon>
    </lineage>
</organism>
<dbReference type="RefSeq" id="XP_012766155.1">
    <property type="nucleotide sequence ID" value="XM_012910701.1"/>
</dbReference>
<dbReference type="AlphaFoldDB" id="A0A061D4U0"/>
<dbReference type="GeneID" id="24562510"/>
<name>A0A061D4U0_BABBI</name>
<dbReference type="EMBL" id="LK391707">
    <property type="protein sequence ID" value="CDR93969.1"/>
    <property type="molecule type" value="Genomic_DNA"/>
</dbReference>
<accession>A0A061D4U0</accession>
<sequence>MTANKWTFCTDDAEFSLIHIKSADVLEGRLSHANSINSEHDAGDRTVLDDSWPRDAAKSVPIHVMQVESKDAWKSKYSALEVSVDIPHDEGDGGVAQSPRLDTLASDAISHKRTIVGSNTDHYVIHATMDTAALSNNMLGMSLPLIAYVNPKVDAGCQLTPFTLVGEVIVREILGIETALKDNLVLVTLTNRDVRQDVEVEDVLLSGAIYRKPERKRYERIHQNGAQ</sequence>